<keyword evidence="3" id="KW-1185">Reference proteome</keyword>
<comment type="caution">
    <text evidence="2">The sequence shown here is derived from an EMBL/GenBank/DDBJ whole genome shotgun (WGS) entry which is preliminary data.</text>
</comment>
<dbReference type="RefSeq" id="WP_183386222.1">
    <property type="nucleotide sequence ID" value="NZ_JACHXM010000002.1"/>
</dbReference>
<proteinExistence type="predicted"/>
<evidence type="ECO:0000313" key="2">
    <source>
        <dbReference type="EMBL" id="MBB3139799.1"/>
    </source>
</evidence>
<evidence type="ECO:0000256" key="1">
    <source>
        <dbReference type="SAM" id="MobiDB-lite"/>
    </source>
</evidence>
<feature type="region of interest" description="Disordered" evidence="1">
    <location>
        <begin position="1"/>
        <end position="38"/>
    </location>
</feature>
<organism evidence="2 3">
    <name type="scientific">Halomonas organivorans</name>
    <dbReference type="NCBI Taxonomy" id="257772"/>
    <lineage>
        <taxon>Bacteria</taxon>
        <taxon>Pseudomonadati</taxon>
        <taxon>Pseudomonadota</taxon>
        <taxon>Gammaproteobacteria</taxon>
        <taxon>Oceanospirillales</taxon>
        <taxon>Halomonadaceae</taxon>
        <taxon>Halomonas</taxon>
    </lineage>
</organism>
<name>A0A7W5BVF8_9GAMM</name>
<protein>
    <submittedName>
        <fullName evidence="2">Uncharacterized protein</fullName>
    </submittedName>
</protein>
<gene>
    <name evidence="2" type="ORF">FHR96_000646</name>
</gene>
<dbReference type="Proteomes" id="UP000525987">
    <property type="component" value="Unassembled WGS sequence"/>
</dbReference>
<sequence length="96" mass="10617">MHQEIDAFLKAEPGNAKRAARPTPAAEKPGARPKASEIRTGHIVKLAVRTKQLEMDSTFEYHSTSISKLEAQMEAEKAARQAGYPVIGYVIDIQRL</sequence>
<reference evidence="2 3" key="1">
    <citation type="submission" date="2020-08" db="EMBL/GenBank/DDBJ databases">
        <title>Genomic Encyclopedia of Type Strains, Phase III (KMG-III): the genomes of soil and plant-associated and newly described type strains.</title>
        <authorList>
            <person name="Whitman W."/>
        </authorList>
    </citation>
    <scope>NUCLEOTIDE SEQUENCE [LARGE SCALE GENOMIC DNA]</scope>
    <source>
        <strain evidence="2 3">CECT 5995</strain>
    </source>
</reference>
<dbReference type="AlphaFoldDB" id="A0A7W5BVF8"/>
<dbReference type="EMBL" id="JACHXM010000002">
    <property type="protein sequence ID" value="MBB3139799.1"/>
    <property type="molecule type" value="Genomic_DNA"/>
</dbReference>
<accession>A0A7W5BVF8</accession>
<evidence type="ECO:0000313" key="3">
    <source>
        <dbReference type="Proteomes" id="UP000525987"/>
    </source>
</evidence>